<feature type="signal peptide" evidence="3">
    <location>
        <begin position="1"/>
        <end position="25"/>
    </location>
</feature>
<dbReference type="PANTHER" id="PTHR43053">
    <property type="entry name" value="GLYCOSIDASE FAMILY 31"/>
    <property type="match status" value="1"/>
</dbReference>
<protein>
    <recommendedName>
        <fullName evidence="6">Glycosyl hydrolase-like 10 domain-containing protein</fullName>
    </recommendedName>
</protein>
<dbReference type="GO" id="GO:0016052">
    <property type="term" value="P:carbohydrate catabolic process"/>
    <property type="evidence" value="ECO:0007669"/>
    <property type="project" value="InterPro"/>
</dbReference>
<dbReference type="InterPro" id="IPR013785">
    <property type="entry name" value="Aldolase_TIM"/>
</dbReference>
<proteinExistence type="predicted"/>
<dbReference type="InterPro" id="IPR017853">
    <property type="entry name" value="GH"/>
</dbReference>
<dbReference type="Gene3D" id="3.20.20.70">
    <property type="entry name" value="Aldolase class I"/>
    <property type="match status" value="1"/>
</dbReference>
<dbReference type="InterPro" id="IPR002252">
    <property type="entry name" value="Glyco_hydro_36"/>
</dbReference>
<dbReference type="AlphaFoldDB" id="A0A1F5Z1R2"/>
<reference evidence="4 5" key="1">
    <citation type="journal article" date="2016" name="Nat. Commun.">
        <title>Thousands of microbial genomes shed light on interconnected biogeochemical processes in an aquifer system.</title>
        <authorList>
            <person name="Anantharaman K."/>
            <person name="Brown C.T."/>
            <person name="Hug L.A."/>
            <person name="Sharon I."/>
            <person name="Castelle C.J."/>
            <person name="Probst A.J."/>
            <person name="Thomas B.C."/>
            <person name="Singh A."/>
            <person name="Wilkins M.J."/>
            <person name="Karaoz U."/>
            <person name="Brodie E.L."/>
            <person name="Williams K.H."/>
            <person name="Hubbard S.S."/>
            <person name="Banfield J.F."/>
        </authorList>
    </citation>
    <scope>NUCLEOTIDE SEQUENCE [LARGE SCALE GENOMIC DNA]</scope>
</reference>
<evidence type="ECO:0000313" key="5">
    <source>
        <dbReference type="Proteomes" id="UP000179129"/>
    </source>
</evidence>
<name>A0A1F5Z1R2_9BACT</name>
<dbReference type="PANTHER" id="PTHR43053:SF3">
    <property type="entry name" value="ALPHA-GALACTOSIDASE C-RELATED"/>
    <property type="match status" value="1"/>
</dbReference>
<dbReference type="GO" id="GO:0004557">
    <property type="term" value="F:alpha-galactosidase activity"/>
    <property type="evidence" value="ECO:0007669"/>
    <property type="project" value="InterPro"/>
</dbReference>
<keyword evidence="3" id="KW-0732">Signal</keyword>
<dbReference type="InterPro" id="IPR050985">
    <property type="entry name" value="Alpha-glycosidase_related"/>
</dbReference>
<evidence type="ECO:0000256" key="1">
    <source>
        <dbReference type="ARBA" id="ARBA00022801"/>
    </source>
</evidence>
<feature type="chain" id="PRO_5009522764" description="Glycosyl hydrolase-like 10 domain-containing protein" evidence="3">
    <location>
        <begin position="26"/>
        <end position="734"/>
    </location>
</feature>
<evidence type="ECO:0008006" key="6">
    <source>
        <dbReference type="Google" id="ProtNLM"/>
    </source>
</evidence>
<evidence type="ECO:0000313" key="4">
    <source>
        <dbReference type="EMBL" id="OGG06388.1"/>
    </source>
</evidence>
<organism evidence="4 5">
    <name type="scientific">Candidatus Glassbacteria bacterium RIFCSPLOWO2_12_FULL_58_11</name>
    <dbReference type="NCBI Taxonomy" id="1817867"/>
    <lineage>
        <taxon>Bacteria</taxon>
        <taxon>Candidatus Glassiibacteriota</taxon>
    </lineage>
</organism>
<comment type="caution">
    <text evidence="4">The sequence shown here is derived from an EMBL/GenBank/DDBJ whole genome shotgun (WGS) entry which is preliminary data.</text>
</comment>
<dbReference type="SUPFAM" id="SSF51445">
    <property type="entry name" value="(Trans)glycosidases"/>
    <property type="match status" value="1"/>
</dbReference>
<evidence type="ECO:0000256" key="2">
    <source>
        <dbReference type="ARBA" id="ARBA00023295"/>
    </source>
</evidence>
<accession>A0A1F5Z1R2</accession>
<dbReference type="Pfam" id="PF02065">
    <property type="entry name" value="Melibiase"/>
    <property type="match status" value="1"/>
</dbReference>
<keyword evidence="2" id="KW-0326">Glycosidase</keyword>
<dbReference type="Proteomes" id="UP000179129">
    <property type="component" value="Unassembled WGS sequence"/>
</dbReference>
<dbReference type="STRING" id="1817867.A3F83_12490"/>
<keyword evidence="1" id="KW-0378">Hydrolase</keyword>
<evidence type="ECO:0000256" key="3">
    <source>
        <dbReference type="SAM" id="SignalP"/>
    </source>
</evidence>
<dbReference type="EMBL" id="MFIX01000026">
    <property type="protein sequence ID" value="OGG06388.1"/>
    <property type="molecule type" value="Genomic_DNA"/>
</dbReference>
<dbReference type="CDD" id="cd14791">
    <property type="entry name" value="GH36"/>
    <property type="match status" value="1"/>
</dbReference>
<gene>
    <name evidence="4" type="ORF">A3F83_12490</name>
</gene>
<sequence length="734" mass="82299">MHARPFILKIFAAAAALLFCLSAGAAGQAAAGNSPAEWKTLGTLSYTLSDNALQVQSRRIGLKIDSRLAVKPALRENGGALSPVSGEAAPPVFGARVEGFEVEDFAVDWDRLNIKEISDQLGRGACLELSARSKRYGMRNLQFEAQVRLSFYEKFPDVVIFSAGLKNLSGQNVKIEQLAGSRYLLDRRLLDPGSRPWEFASYQGAAYNWSRDYSVVRIVQDTDQKNFMGLEDLADSEGEGGGTPLIDLWAPEMGLALACAEASPQWISLPVRTLADGRVEIALTEEPKEYLGQKTVLAPGESCATVRSALILHHLDFYDPLHTYADLLRAQAVQIPLSSPPESYEPYWKSWGFKLIFNLEQIYGVLPELKKIGIKWANPDDGWFTWYGDWKPNPAPGKFPGGESDMRKFVSRLHSQGFKTSPWWYPQGVSPESDLAREHPDWLLLDRQGKPAVSSRDLYIICPEYQPGVDYVVSLVDKFMGDWGYDGLYLDCTDLSTAPPCFNPAHHHKSPLDSYTLQYRLFEAIYKRAQEIKPGCPVEMCICGIPHDPFKMAYYNVANASDPLSSLQMRRRIKVEKAFRGPTFCVGDCYQVPAGEWYGNAIQEDFESAMGSGAQVTTFFADLSPQQMEKWKRWFGLYRQMGLSSGEYLNLYDLAFDTPEAHVVRKNGKLYYGFFTDNWSTGRPLDLRGLDRDKSYRVRDWVNGVELGTVQGSKPLVHQAFKVHLLLEATPITN</sequence>